<gene>
    <name evidence="2" type="ORF">DILT_LOCUS1874</name>
</gene>
<keyword evidence="3" id="KW-1185">Reference proteome</keyword>
<name>A0A3P6S7B7_DIBLA</name>
<organism evidence="2 3">
    <name type="scientific">Dibothriocephalus latus</name>
    <name type="common">Fish tapeworm</name>
    <name type="synonym">Diphyllobothrium latum</name>
    <dbReference type="NCBI Taxonomy" id="60516"/>
    <lineage>
        <taxon>Eukaryota</taxon>
        <taxon>Metazoa</taxon>
        <taxon>Spiralia</taxon>
        <taxon>Lophotrochozoa</taxon>
        <taxon>Platyhelminthes</taxon>
        <taxon>Cestoda</taxon>
        <taxon>Eucestoda</taxon>
        <taxon>Diphyllobothriidea</taxon>
        <taxon>Diphyllobothriidae</taxon>
        <taxon>Dibothriocephalus</taxon>
    </lineage>
</organism>
<keyword evidence="1" id="KW-1133">Transmembrane helix</keyword>
<evidence type="ECO:0000256" key="1">
    <source>
        <dbReference type="SAM" id="Phobius"/>
    </source>
</evidence>
<dbReference type="EMBL" id="UYRU01016323">
    <property type="protein sequence ID" value="VDK51964.1"/>
    <property type="molecule type" value="Genomic_DNA"/>
</dbReference>
<proteinExistence type="predicted"/>
<dbReference type="AlphaFoldDB" id="A0A3P6S7B7"/>
<protein>
    <submittedName>
        <fullName evidence="2">Uncharacterized protein</fullName>
    </submittedName>
</protein>
<keyword evidence="1" id="KW-0472">Membrane</keyword>
<keyword evidence="1" id="KW-0812">Transmembrane</keyword>
<feature type="transmembrane region" description="Helical" evidence="1">
    <location>
        <begin position="38"/>
        <end position="63"/>
    </location>
</feature>
<reference evidence="2 3" key="1">
    <citation type="submission" date="2018-11" db="EMBL/GenBank/DDBJ databases">
        <authorList>
            <consortium name="Pathogen Informatics"/>
        </authorList>
    </citation>
    <scope>NUCLEOTIDE SEQUENCE [LARGE SCALE GENOMIC DNA]</scope>
</reference>
<evidence type="ECO:0000313" key="2">
    <source>
        <dbReference type="EMBL" id="VDK51964.1"/>
    </source>
</evidence>
<evidence type="ECO:0000313" key="3">
    <source>
        <dbReference type="Proteomes" id="UP000281553"/>
    </source>
</evidence>
<accession>A0A3P6S7B7</accession>
<dbReference type="Proteomes" id="UP000281553">
    <property type="component" value="Unassembled WGS sequence"/>
</dbReference>
<sequence length="103" mass="11506">MQEHSARLKALFGDVVVIKKVVQDVCSWENPFQAIGALVGYVVVVWNFQPFMVPLGMIAGILANRYLYKTPHMLSVYDTIRAAYGVASNQVVWKIKCLAMEAS</sequence>